<dbReference type="Proteomes" id="UP000295304">
    <property type="component" value="Unassembled WGS sequence"/>
</dbReference>
<keyword evidence="4" id="KW-1185">Reference proteome</keyword>
<name>A0A4R3J6H1_9PROT</name>
<dbReference type="Gene3D" id="2.40.360.20">
    <property type="match status" value="1"/>
</dbReference>
<proteinExistence type="predicted"/>
<organism evidence="3 4">
    <name type="scientific">Varunaivibrio sulfuroxidans</name>
    <dbReference type="NCBI Taxonomy" id="1773489"/>
    <lineage>
        <taxon>Bacteria</taxon>
        <taxon>Pseudomonadati</taxon>
        <taxon>Pseudomonadota</taxon>
        <taxon>Alphaproteobacteria</taxon>
        <taxon>Rhodospirillales</taxon>
        <taxon>Magnetovibrionaceae</taxon>
        <taxon>Varunaivibrio</taxon>
    </lineage>
</organism>
<feature type="domain" description="DUF3108" evidence="2">
    <location>
        <begin position="141"/>
        <end position="209"/>
    </location>
</feature>
<dbReference type="InterPro" id="IPR049279">
    <property type="entry name" value="DUF3108-like"/>
</dbReference>
<dbReference type="PROSITE" id="PS51257">
    <property type="entry name" value="PROKAR_LIPOPROTEIN"/>
    <property type="match status" value="1"/>
</dbReference>
<comment type="caution">
    <text evidence="3">The sequence shown here is derived from an EMBL/GenBank/DDBJ whole genome shotgun (WGS) entry which is preliminary data.</text>
</comment>
<dbReference type="EMBL" id="SLZW01000009">
    <property type="protein sequence ID" value="TCS60962.1"/>
    <property type="molecule type" value="Genomic_DNA"/>
</dbReference>
<evidence type="ECO:0000313" key="4">
    <source>
        <dbReference type="Proteomes" id="UP000295304"/>
    </source>
</evidence>
<feature type="signal peptide" evidence="1">
    <location>
        <begin position="1"/>
        <end position="23"/>
    </location>
</feature>
<dbReference type="AlphaFoldDB" id="A0A4R3J6H1"/>
<gene>
    <name evidence="3" type="ORF">EDD55_109123</name>
</gene>
<keyword evidence="1" id="KW-0732">Signal</keyword>
<dbReference type="RefSeq" id="WP_132939779.1">
    <property type="nucleotide sequence ID" value="NZ_CP119676.1"/>
</dbReference>
<dbReference type="Pfam" id="PF21347">
    <property type="entry name" value="DUF3108_like"/>
    <property type="match status" value="1"/>
</dbReference>
<protein>
    <submittedName>
        <fullName evidence="3">Outer membrane surface antigen</fullName>
    </submittedName>
</protein>
<evidence type="ECO:0000259" key="2">
    <source>
        <dbReference type="Pfam" id="PF21347"/>
    </source>
</evidence>
<dbReference type="OrthoDB" id="7390864at2"/>
<accession>A0A4R3J6H1</accession>
<reference evidence="3 4" key="1">
    <citation type="submission" date="2019-03" db="EMBL/GenBank/DDBJ databases">
        <title>Genomic Encyclopedia of Type Strains, Phase IV (KMG-IV): sequencing the most valuable type-strain genomes for metagenomic binning, comparative biology and taxonomic classification.</title>
        <authorList>
            <person name="Goeker M."/>
        </authorList>
    </citation>
    <scope>NUCLEOTIDE SEQUENCE [LARGE SCALE GENOMIC DNA]</scope>
    <source>
        <strain evidence="3 4">DSM 101688</strain>
    </source>
</reference>
<evidence type="ECO:0000256" key="1">
    <source>
        <dbReference type="SAM" id="SignalP"/>
    </source>
</evidence>
<sequence length="317" mass="36032">MTVFQHRLFRPALTLVLSTPLLAACVGDPVLQQLSTLTSGQKAYAPTLPPAPIPTPVVGTRYYYSNGVTERVTAVGGDDVTWINNRRHKQISSRDFTIPEKFVETTTRDYNRVLHGAPGALWPLGVGNTSRFTVINHVKLKGAKKDTKYVQRWQCAVDGTERVRVLAGTFDTYKVECKRFSPTFRFYQKRTWYYAPEIGQYVRREDYYKYPGKTYRRELTAVYSILPGVATPIRREIRKTFQVALENHKSGVPLTWRDKKTGAATTVTPVLTYKAASGAFCRTYRQSITLNGKTHLYPGVACRESRLKWVIPRLAQL</sequence>
<evidence type="ECO:0000313" key="3">
    <source>
        <dbReference type="EMBL" id="TCS60962.1"/>
    </source>
</evidence>
<feature type="chain" id="PRO_5020398268" evidence="1">
    <location>
        <begin position="24"/>
        <end position="317"/>
    </location>
</feature>